<dbReference type="Pfam" id="PF22599">
    <property type="entry name" value="SecDF_P1_head"/>
    <property type="match status" value="1"/>
</dbReference>
<evidence type="ECO:0000313" key="4">
    <source>
        <dbReference type="EMBL" id="WIV53772.1"/>
    </source>
</evidence>
<organism evidence="4 5">
    <name type="scientific">Amycolatopsis nalaikhensis</name>
    <dbReference type="NCBI Taxonomy" id="715472"/>
    <lineage>
        <taxon>Bacteria</taxon>
        <taxon>Bacillati</taxon>
        <taxon>Actinomycetota</taxon>
        <taxon>Actinomycetes</taxon>
        <taxon>Pseudonocardiales</taxon>
        <taxon>Pseudonocardiaceae</taxon>
        <taxon>Amycolatopsis</taxon>
    </lineage>
</organism>
<gene>
    <name evidence="4" type="ORF">QP939_33470</name>
</gene>
<evidence type="ECO:0000256" key="1">
    <source>
        <dbReference type="SAM" id="MobiDB-lite"/>
    </source>
</evidence>
<feature type="domain" description="SecDF P1 head subdomain" evidence="3">
    <location>
        <begin position="103"/>
        <end position="200"/>
    </location>
</feature>
<dbReference type="RefSeq" id="WP_285450244.1">
    <property type="nucleotide sequence ID" value="NZ_CP127173.1"/>
</dbReference>
<dbReference type="Gene3D" id="3.30.1360.200">
    <property type="match status" value="1"/>
</dbReference>
<dbReference type="InterPro" id="IPR054384">
    <property type="entry name" value="SecDF_P1_head"/>
</dbReference>
<dbReference type="EMBL" id="CP127173">
    <property type="protein sequence ID" value="WIV53772.1"/>
    <property type="molecule type" value="Genomic_DNA"/>
</dbReference>
<feature type="signal peptide" evidence="2">
    <location>
        <begin position="1"/>
        <end position="21"/>
    </location>
</feature>
<dbReference type="PROSITE" id="PS51257">
    <property type="entry name" value="PROKAR_LIPOPROTEIN"/>
    <property type="match status" value="1"/>
</dbReference>
<evidence type="ECO:0000259" key="3">
    <source>
        <dbReference type="Pfam" id="PF22599"/>
    </source>
</evidence>
<feature type="chain" id="PRO_5045112028" evidence="2">
    <location>
        <begin position="22"/>
        <end position="203"/>
    </location>
</feature>
<proteinExistence type="predicted"/>
<reference evidence="4 5" key="1">
    <citation type="submission" date="2023-06" db="EMBL/GenBank/DDBJ databases">
        <authorList>
            <person name="Oyuntsetseg B."/>
            <person name="Kim S.B."/>
        </authorList>
    </citation>
    <scope>NUCLEOTIDE SEQUENCE [LARGE SCALE GENOMIC DNA]</scope>
    <source>
        <strain evidence="4 5">2-2</strain>
    </source>
</reference>
<evidence type="ECO:0000313" key="5">
    <source>
        <dbReference type="Proteomes" id="UP001227101"/>
    </source>
</evidence>
<protein>
    <submittedName>
        <fullName evidence="4">Precorrin-3B C(17)-methyltransferase</fullName>
    </submittedName>
</protein>
<feature type="compositionally biased region" description="Polar residues" evidence="1">
    <location>
        <begin position="60"/>
        <end position="71"/>
    </location>
</feature>
<evidence type="ECO:0000256" key="2">
    <source>
        <dbReference type="SAM" id="SignalP"/>
    </source>
</evidence>
<sequence>MGGVRILLLAAVAVLATGCQAEVAGQAESTGFLVKDGTQLRFRPVLAELPPGPPTGSAADRQSTDPATQQAAARALDCAPGQPDPLAGRDDPALPLVSCDRVQGTKYILGPGFLSGADVSRVDAAVDPQNGGALVNLSFTAAGARTWAEWTGQNVGKQVAMVLRGRVLTAPSVQSAITGGETQITGKFTLPEARQLARDIAGG</sequence>
<accession>A0ABY8XBS3</accession>
<keyword evidence="5" id="KW-1185">Reference proteome</keyword>
<dbReference type="Proteomes" id="UP001227101">
    <property type="component" value="Chromosome"/>
</dbReference>
<name>A0ABY8XBS3_9PSEU</name>
<feature type="region of interest" description="Disordered" evidence="1">
    <location>
        <begin position="47"/>
        <end position="92"/>
    </location>
</feature>
<keyword evidence="2" id="KW-0732">Signal</keyword>